<accession>A0ABN9TRE7</accession>
<comment type="caution">
    <text evidence="2">The sequence shown here is derived from an EMBL/GenBank/DDBJ whole genome shotgun (WGS) entry which is preliminary data.</text>
</comment>
<evidence type="ECO:0000256" key="1">
    <source>
        <dbReference type="SAM" id="MobiDB-lite"/>
    </source>
</evidence>
<reference evidence="2" key="1">
    <citation type="submission" date="2023-10" db="EMBL/GenBank/DDBJ databases">
        <authorList>
            <person name="Chen Y."/>
            <person name="Shah S."/>
            <person name="Dougan E. K."/>
            <person name="Thang M."/>
            <person name="Chan C."/>
        </authorList>
    </citation>
    <scope>NUCLEOTIDE SEQUENCE [LARGE SCALE GENOMIC DNA]</scope>
</reference>
<feature type="region of interest" description="Disordered" evidence="1">
    <location>
        <begin position="116"/>
        <end position="181"/>
    </location>
</feature>
<feature type="compositionally biased region" description="Low complexity" evidence="1">
    <location>
        <begin position="148"/>
        <end position="160"/>
    </location>
</feature>
<sequence length="208" mass="20467">MLVDDSWADGLARPAQRLAAAAAAPAEPAAVAAGGVGAAANVGAEHRAGVASGGAAGCAATGAGPRDAGSRPAPESTRRGAVAAEREELLAKLLRLIPHAHASLHGGISTSTLRTMVERGTAQRESETAAGSGAAAAGPRPQPASVSAARARTRGLAAGEAAGGGPQAEGQREVWSSPLPRGPGVLPAGRASTVWVRCACSIQQRFAR</sequence>
<feature type="region of interest" description="Disordered" evidence="1">
    <location>
        <begin position="54"/>
        <end position="83"/>
    </location>
</feature>
<protein>
    <submittedName>
        <fullName evidence="2">Uncharacterized protein</fullName>
    </submittedName>
</protein>
<evidence type="ECO:0000313" key="3">
    <source>
        <dbReference type="Proteomes" id="UP001189429"/>
    </source>
</evidence>
<name>A0ABN9TRE7_9DINO</name>
<dbReference type="Proteomes" id="UP001189429">
    <property type="component" value="Unassembled WGS sequence"/>
</dbReference>
<gene>
    <name evidence="2" type="ORF">PCOR1329_LOCUS41593</name>
</gene>
<dbReference type="EMBL" id="CAUYUJ010015003">
    <property type="protein sequence ID" value="CAK0848704.1"/>
    <property type="molecule type" value="Genomic_DNA"/>
</dbReference>
<proteinExistence type="predicted"/>
<evidence type="ECO:0000313" key="2">
    <source>
        <dbReference type="EMBL" id="CAK0848704.1"/>
    </source>
</evidence>
<organism evidence="2 3">
    <name type="scientific">Prorocentrum cordatum</name>
    <dbReference type="NCBI Taxonomy" id="2364126"/>
    <lineage>
        <taxon>Eukaryota</taxon>
        <taxon>Sar</taxon>
        <taxon>Alveolata</taxon>
        <taxon>Dinophyceae</taxon>
        <taxon>Prorocentrales</taxon>
        <taxon>Prorocentraceae</taxon>
        <taxon>Prorocentrum</taxon>
    </lineage>
</organism>
<feature type="compositionally biased region" description="Low complexity" evidence="1">
    <location>
        <begin position="129"/>
        <end position="139"/>
    </location>
</feature>
<keyword evidence="3" id="KW-1185">Reference proteome</keyword>
<feature type="non-terminal residue" evidence="2">
    <location>
        <position position="208"/>
    </location>
</feature>